<keyword evidence="5" id="KW-1185">Reference proteome</keyword>
<dbReference type="Proteomes" id="UP001501074">
    <property type="component" value="Unassembled WGS sequence"/>
</dbReference>
<gene>
    <name evidence="4" type="ORF">GCM10022223_29530</name>
</gene>
<sequence>MDLGLSDRVYVVTGASRGLGRACAELLAAEGARLVLCDRDEEELKATAASLGGSERAIAVPGDIGEPGIETCLVAAAVARYGRLDGGLISVGESQSGTVMDLDDGAWRMAFEETFLGPLRLARTVGKLSSREGGSVVLVLSTTVRETVAGQALSDGMRPGLAMAAKTLANELGERNVRVNGIMPGRVDADRSRTPDAAGGRPEETRRQQESRVPLGRYGESLEFARPAVFLLSPAASFVTGTMLAVDGGLSHAL</sequence>
<dbReference type="SUPFAM" id="SSF51735">
    <property type="entry name" value="NAD(P)-binding Rossmann-fold domains"/>
    <property type="match status" value="1"/>
</dbReference>
<proteinExistence type="inferred from homology"/>
<organism evidence="4 5">
    <name type="scientific">Kineosporia mesophila</name>
    <dbReference type="NCBI Taxonomy" id="566012"/>
    <lineage>
        <taxon>Bacteria</taxon>
        <taxon>Bacillati</taxon>
        <taxon>Actinomycetota</taxon>
        <taxon>Actinomycetes</taxon>
        <taxon>Kineosporiales</taxon>
        <taxon>Kineosporiaceae</taxon>
        <taxon>Kineosporia</taxon>
    </lineage>
</organism>
<keyword evidence="2" id="KW-0560">Oxidoreductase</keyword>
<evidence type="ECO:0000256" key="1">
    <source>
        <dbReference type="ARBA" id="ARBA00006484"/>
    </source>
</evidence>
<evidence type="ECO:0000256" key="3">
    <source>
        <dbReference type="SAM" id="MobiDB-lite"/>
    </source>
</evidence>
<dbReference type="PANTHER" id="PTHR43943:SF17">
    <property type="entry name" value="3-PHENYLPROPIONATE-DIHYDRODIOL_CINNAMIC ACID-DIHYDRODIOL DEHYDROGENASE"/>
    <property type="match status" value="1"/>
</dbReference>
<comment type="caution">
    <text evidence="4">The sequence shown here is derived from an EMBL/GenBank/DDBJ whole genome shotgun (WGS) entry which is preliminary data.</text>
</comment>
<dbReference type="PRINTS" id="PR00081">
    <property type="entry name" value="GDHRDH"/>
</dbReference>
<feature type="compositionally biased region" description="Basic and acidic residues" evidence="3">
    <location>
        <begin position="201"/>
        <end position="210"/>
    </location>
</feature>
<feature type="region of interest" description="Disordered" evidence="3">
    <location>
        <begin position="185"/>
        <end position="214"/>
    </location>
</feature>
<evidence type="ECO:0000256" key="2">
    <source>
        <dbReference type="ARBA" id="ARBA00023002"/>
    </source>
</evidence>
<dbReference type="InterPro" id="IPR036291">
    <property type="entry name" value="NAD(P)-bd_dom_sf"/>
</dbReference>
<comment type="similarity">
    <text evidence="1">Belongs to the short-chain dehydrogenases/reductases (SDR) family.</text>
</comment>
<dbReference type="Pfam" id="PF13561">
    <property type="entry name" value="adh_short_C2"/>
    <property type="match status" value="1"/>
</dbReference>
<dbReference type="InterPro" id="IPR002347">
    <property type="entry name" value="SDR_fam"/>
</dbReference>
<dbReference type="RefSeq" id="WP_231482184.1">
    <property type="nucleotide sequence ID" value="NZ_BAAAZO010000004.1"/>
</dbReference>
<reference evidence="5" key="1">
    <citation type="journal article" date="2019" name="Int. J. Syst. Evol. Microbiol.">
        <title>The Global Catalogue of Microorganisms (GCM) 10K type strain sequencing project: providing services to taxonomists for standard genome sequencing and annotation.</title>
        <authorList>
            <consortium name="The Broad Institute Genomics Platform"/>
            <consortium name="The Broad Institute Genome Sequencing Center for Infectious Disease"/>
            <person name="Wu L."/>
            <person name="Ma J."/>
        </authorList>
    </citation>
    <scope>NUCLEOTIDE SEQUENCE [LARGE SCALE GENOMIC DNA]</scope>
    <source>
        <strain evidence="5">JCM 16902</strain>
    </source>
</reference>
<accession>A0ABP6ZK67</accession>
<dbReference type="Gene3D" id="3.40.50.720">
    <property type="entry name" value="NAD(P)-binding Rossmann-like Domain"/>
    <property type="match status" value="1"/>
</dbReference>
<evidence type="ECO:0000313" key="5">
    <source>
        <dbReference type="Proteomes" id="UP001501074"/>
    </source>
</evidence>
<name>A0ABP6ZK67_9ACTN</name>
<dbReference type="EMBL" id="BAAAZO010000004">
    <property type="protein sequence ID" value="GAA3611508.1"/>
    <property type="molecule type" value="Genomic_DNA"/>
</dbReference>
<dbReference type="PANTHER" id="PTHR43943">
    <property type="entry name" value="DEHYDROGENASE/REDUCTASE (SDR FAMILY) MEMBER 4"/>
    <property type="match status" value="1"/>
</dbReference>
<evidence type="ECO:0000313" key="4">
    <source>
        <dbReference type="EMBL" id="GAA3611508.1"/>
    </source>
</evidence>
<protein>
    <submittedName>
        <fullName evidence="4">SDR family oxidoreductase</fullName>
    </submittedName>
</protein>